<dbReference type="Pfam" id="PF13624">
    <property type="entry name" value="SurA_N_3"/>
    <property type="match status" value="1"/>
</dbReference>
<proteinExistence type="inferred from homology"/>
<name>A0A0F0CM26_9BACT</name>
<evidence type="ECO:0000256" key="1">
    <source>
        <dbReference type="ARBA" id="ARBA00004401"/>
    </source>
</evidence>
<evidence type="ECO:0000256" key="4">
    <source>
        <dbReference type="ARBA" id="ARBA00022989"/>
    </source>
</evidence>
<reference evidence="9 10" key="1">
    <citation type="submission" date="2015-02" db="EMBL/GenBank/DDBJ databases">
        <title>Single-cell genomics of uncultivated deep-branching MTB reveals a conserved set of magnetosome genes.</title>
        <authorList>
            <person name="Kolinko S."/>
            <person name="Richter M."/>
            <person name="Glockner F.O."/>
            <person name="Brachmann A."/>
            <person name="Schuler D."/>
        </authorList>
    </citation>
    <scope>NUCLEOTIDE SEQUENCE [LARGE SCALE GENOMIC DNA]</scope>
    <source>
        <strain evidence="9">SKK-01</strain>
    </source>
</reference>
<evidence type="ECO:0000256" key="5">
    <source>
        <dbReference type="ARBA" id="ARBA00023136"/>
    </source>
</evidence>
<dbReference type="PANTHER" id="PTHR47529">
    <property type="entry name" value="PEPTIDYL-PROLYL CIS-TRANS ISOMERASE D"/>
    <property type="match status" value="1"/>
</dbReference>
<keyword evidence="10" id="KW-1185">Reference proteome</keyword>
<dbReference type="EMBL" id="JYNY01000372">
    <property type="protein sequence ID" value="KJJ84383.1"/>
    <property type="molecule type" value="Genomic_DNA"/>
</dbReference>
<keyword evidence="3" id="KW-0812">Transmembrane</keyword>
<keyword evidence="9" id="KW-0413">Isomerase</keyword>
<keyword evidence="5" id="KW-0472">Membrane</keyword>
<comment type="subcellular location">
    <subcellularLocation>
        <location evidence="1">Cell membrane</location>
        <topology evidence="1">Single-pass type II membrane protein</topology>
    </subcellularLocation>
</comment>
<dbReference type="SUPFAM" id="SSF109998">
    <property type="entry name" value="Triger factor/SurA peptide-binding domain-like"/>
    <property type="match status" value="1"/>
</dbReference>
<comment type="caution">
    <text evidence="9">The sequence shown here is derived from an EMBL/GenBank/DDBJ whole genome shotgun (WGS) entry which is preliminary data.</text>
</comment>
<evidence type="ECO:0000313" key="9">
    <source>
        <dbReference type="EMBL" id="KJJ84383.1"/>
    </source>
</evidence>
<accession>A0A0F0CM26</accession>
<dbReference type="Gene3D" id="1.10.4030.10">
    <property type="entry name" value="Porin chaperone SurA, peptide-binding domain"/>
    <property type="match status" value="1"/>
</dbReference>
<dbReference type="GO" id="GO:0005886">
    <property type="term" value="C:plasma membrane"/>
    <property type="evidence" value="ECO:0007669"/>
    <property type="project" value="UniProtKB-SubCell"/>
</dbReference>
<evidence type="ECO:0000256" key="3">
    <source>
        <dbReference type="ARBA" id="ARBA00022692"/>
    </source>
</evidence>
<feature type="domain" description="PpiC" evidence="8">
    <location>
        <begin position="204"/>
        <end position="341"/>
    </location>
</feature>
<gene>
    <name evidence="9" type="ORF">OMAG_001846</name>
</gene>
<dbReference type="Proteomes" id="UP000033428">
    <property type="component" value="Unassembled WGS sequence"/>
</dbReference>
<comment type="similarity">
    <text evidence="7">Belongs to the PpiD chaperone family.</text>
</comment>
<evidence type="ECO:0000256" key="7">
    <source>
        <dbReference type="ARBA" id="ARBA00038408"/>
    </source>
</evidence>
<dbReference type="PANTHER" id="PTHR47529:SF1">
    <property type="entry name" value="PERIPLASMIC CHAPERONE PPID"/>
    <property type="match status" value="1"/>
</dbReference>
<organism evidence="9 10">
    <name type="scientific">Candidatus Omnitrophus magneticus</name>
    <dbReference type="NCBI Taxonomy" id="1609969"/>
    <lineage>
        <taxon>Bacteria</taxon>
        <taxon>Pseudomonadati</taxon>
        <taxon>Candidatus Omnitrophota</taxon>
        <taxon>Candidatus Omnitrophus</taxon>
    </lineage>
</organism>
<protein>
    <submittedName>
        <fullName evidence="9">PpiC-type peptidyl-prolyl cis-trans isomerase</fullName>
    </submittedName>
</protein>
<evidence type="ECO:0000259" key="8">
    <source>
        <dbReference type="Pfam" id="PF13145"/>
    </source>
</evidence>
<dbReference type="AlphaFoldDB" id="A0A0F0CM26"/>
<keyword evidence="4" id="KW-1133">Transmembrane helix</keyword>
<evidence type="ECO:0000256" key="6">
    <source>
        <dbReference type="ARBA" id="ARBA00023186"/>
    </source>
</evidence>
<sequence length="485" mass="55136">MLHILRSKKFAKRTFLILAILIIPAFVLWGTASFDEQKQLIGTVGNKKIFSNDFVKSLEATKVHLLFNYYGNSKVFNEMTANREMMNRMAWERCVLLAGVEKQGIKVSDEELVSFISKHPLFARNGVFDKGFYEMIVTKTLYMETRKFEELVRENLKIQKFIEKLYTGVNVADEDVLNYFKRKNDKIDISYIVFDKVNFTVQPPSPEIVRNYYNEHKKFFQSPMKVEIEYIDMPFKTAEEKEALRVKAEEIYNQIVTAAKTDSIELIANGHSLHYNPSVFVEPNMLIPGIKFSEEFYKIIFSMPEGGITKPILIGEKEGMIVIAKKKSIVPSQIEPFENVEKKIAEEFENQAKTKAAMGKADGVYQSILKGEITFEKAGELNGVTIMTLAGIQESGYIENVGPAKVLVDKALREGARNVLPPLAIPKGAAIVRVDKIIAADIAGLPSQKENITRELLEIKKQNVLMNWFSQNMANTEIKKSLSEL</sequence>
<keyword evidence="6" id="KW-0143">Chaperone</keyword>
<dbReference type="InterPro" id="IPR027304">
    <property type="entry name" value="Trigger_fact/SurA_dom_sf"/>
</dbReference>
<dbReference type="InterPro" id="IPR052029">
    <property type="entry name" value="PpiD_chaperone"/>
</dbReference>
<keyword evidence="2" id="KW-1003">Cell membrane</keyword>
<dbReference type="Pfam" id="PF13145">
    <property type="entry name" value="Rotamase_2"/>
    <property type="match status" value="1"/>
</dbReference>
<dbReference type="GO" id="GO:0003755">
    <property type="term" value="F:peptidyl-prolyl cis-trans isomerase activity"/>
    <property type="evidence" value="ECO:0007669"/>
    <property type="project" value="InterPro"/>
</dbReference>
<evidence type="ECO:0000256" key="2">
    <source>
        <dbReference type="ARBA" id="ARBA00022475"/>
    </source>
</evidence>
<dbReference type="InterPro" id="IPR000297">
    <property type="entry name" value="PPIase_PpiC"/>
</dbReference>
<evidence type="ECO:0000313" key="10">
    <source>
        <dbReference type="Proteomes" id="UP000033428"/>
    </source>
</evidence>